<dbReference type="GO" id="GO:0005886">
    <property type="term" value="C:plasma membrane"/>
    <property type="evidence" value="ECO:0007669"/>
    <property type="project" value="TreeGrafter"/>
</dbReference>
<evidence type="ECO:0000256" key="4">
    <source>
        <dbReference type="ARBA" id="ARBA00022989"/>
    </source>
</evidence>
<dbReference type="PANTHER" id="PTHR10926">
    <property type="entry name" value="CELL CYCLE CONTROL PROTEIN 50"/>
    <property type="match status" value="1"/>
</dbReference>
<feature type="compositionally biased region" description="Low complexity" evidence="6">
    <location>
        <begin position="184"/>
        <end position="200"/>
    </location>
</feature>
<comment type="subcellular location">
    <subcellularLocation>
        <location evidence="1">Membrane</location>
        <topology evidence="1">Multi-pass membrane protein</topology>
    </subcellularLocation>
</comment>
<dbReference type="Pfam" id="PF03381">
    <property type="entry name" value="CDC50"/>
    <property type="match status" value="1"/>
</dbReference>
<feature type="compositionally biased region" description="Low complexity" evidence="6">
    <location>
        <begin position="32"/>
        <end position="53"/>
    </location>
</feature>
<feature type="transmembrane region" description="Helical" evidence="7">
    <location>
        <begin position="140"/>
        <end position="163"/>
    </location>
</feature>
<dbReference type="GO" id="GO:0005794">
    <property type="term" value="C:Golgi apparatus"/>
    <property type="evidence" value="ECO:0007669"/>
    <property type="project" value="TreeGrafter"/>
</dbReference>
<evidence type="ECO:0000256" key="3">
    <source>
        <dbReference type="ARBA" id="ARBA00022692"/>
    </source>
</evidence>
<keyword evidence="3 7" id="KW-0812">Transmembrane</keyword>
<evidence type="ECO:0000256" key="7">
    <source>
        <dbReference type="SAM" id="Phobius"/>
    </source>
</evidence>
<name>A0A835VRP2_CHLIN</name>
<comment type="similarity">
    <text evidence="2">Belongs to the CDC50/LEM3 family.</text>
</comment>
<reference evidence="8" key="1">
    <citation type="journal article" date="2020" name="bioRxiv">
        <title>Comparative genomics of Chlamydomonas.</title>
        <authorList>
            <person name="Craig R.J."/>
            <person name="Hasan A.R."/>
            <person name="Ness R.W."/>
            <person name="Keightley P.D."/>
        </authorList>
    </citation>
    <scope>NUCLEOTIDE SEQUENCE</scope>
    <source>
        <strain evidence="8">SAG 7.73</strain>
    </source>
</reference>
<gene>
    <name evidence="8" type="ORF">HXX76_015560</name>
</gene>
<feature type="transmembrane region" description="Helical" evidence="7">
    <location>
        <begin position="493"/>
        <end position="520"/>
    </location>
</feature>
<protein>
    <submittedName>
        <fullName evidence="8">Uncharacterized protein</fullName>
    </submittedName>
</protein>
<dbReference type="AlphaFoldDB" id="A0A835VRP2"/>
<evidence type="ECO:0000256" key="5">
    <source>
        <dbReference type="ARBA" id="ARBA00023136"/>
    </source>
</evidence>
<keyword evidence="5 7" id="KW-0472">Membrane</keyword>
<evidence type="ECO:0000256" key="2">
    <source>
        <dbReference type="ARBA" id="ARBA00009457"/>
    </source>
</evidence>
<evidence type="ECO:0000256" key="1">
    <source>
        <dbReference type="ARBA" id="ARBA00004141"/>
    </source>
</evidence>
<dbReference type="PANTHER" id="PTHR10926:SF0">
    <property type="entry name" value="CDC50, ISOFORM A"/>
    <property type="match status" value="1"/>
</dbReference>
<keyword evidence="9" id="KW-1185">Reference proteome</keyword>
<evidence type="ECO:0000313" key="9">
    <source>
        <dbReference type="Proteomes" id="UP000650467"/>
    </source>
</evidence>
<organism evidence="8 9">
    <name type="scientific">Chlamydomonas incerta</name>
    <dbReference type="NCBI Taxonomy" id="51695"/>
    <lineage>
        <taxon>Eukaryota</taxon>
        <taxon>Viridiplantae</taxon>
        <taxon>Chlorophyta</taxon>
        <taxon>core chlorophytes</taxon>
        <taxon>Chlorophyceae</taxon>
        <taxon>CS clade</taxon>
        <taxon>Chlamydomonadales</taxon>
        <taxon>Chlamydomonadaceae</taxon>
        <taxon>Chlamydomonas</taxon>
    </lineage>
</organism>
<feature type="region of interest" description="Disordered" evidence="6">
    <location>
        <begin position="184"/>
        <end position="209"/>
    </location>
</feature>
<feature type="compositionally biased region" description="Low complexity" evidence="6">
    <location>
        <begin position="63"/>
        <end position="106"/>
    </location>
</feature>
<dbReference type="EMBL" id="JAEHOC010000087">
    <property type="protein sequence ID" value="KAG2423044.1"/>
    <property type="molecule type" value="Genomic_DNA"/>
</dbReference>
<dbReference type="OrthoDB" id="340608at2759"/>
<dbReference type="Proteomes" id="UP000650467">
    <property type="component" value="Unassembled WGS sequence"/>
</dbReference>
<comment type="caution">
    <text evidence="8">The sequence shown here is derived from an EMBL/GenBank/DDBJ whole genome shotgun (WGS) entry which is preliminary data.</text>
</comment>
<dbReference type="InterPro" id="IPR005045">
    <property type="entry name" value="CDC50/LEM3_fam"/>
</dbReference>
<feature type="region of interest" description="Disordered" evidence="6">
    <location>
        <begin position="1"/>
        <end position="119"/>
    </location>
</feature>
<accession>A0A835VRP2</accession>
<proteinExistence type="inferred from homology"/>
<sequence length="530" mass="53289">MSRRTLWVEGGGGSGTGGGALASSPPRGPASTLTTLLEVAPPAPPALAAAGTPSRPPPPRPAPSAGAATSAGPAPAAHSSPPAVAAGQPQPQQQPQQQPGDGEQPAGPGPGQGAGRGGALRRLREQSYDTWRPVPSLGRAVAVMAALVGLGLGLGLPLLVASLHGAAEVRLRYDDAPLLLPVNCSSSSNSSSSSSCNGSSSRGGGDEAAAAAGGRQQAAIWAAGADGAVQRVWVTLPRGLTPPVYVMYSIQGLYGTHKRYLRSVSREQLAGQQPGAAALDKCEPQRYLGGAASASLPAAGLVNPCGLRPASLFNDSFALAADPATCGGGGDQGDQGGSGTDPGEQGQQQGQQPQGQPAQGLREVALHTEDVVWGLERRSLYGHPYNTTNSNPLPPPFGNYSPGAGGGRPGWRRLGGPLLHGGVGQDPALEVWLRPSARPDTLKPYAVVRKALPAGCRLRLTVAARYTGPYAWGGAKTVLLATQSWYGLRAPGLVVAGSLLGLAAAAAAAGAAALLVLAAVRGVRGRRGGW</sequence>
<feature type="region of interest" description="Disordered" evidence="6">
    <location>
        <begin position="324"/>
        <end position="360"/>
    </location>
</feature>
<feature type="compositionally biased region" description="Gly residues" evidence="6">
    <location>
        <begin position="109"/>
        <end position="118"/>
    </location>
</feature>
<keyword evidence="4 7" id="KW-1133">Transmembrane helix</keyword>
<feature type="compositionally biased region" description="Gly residues" evidence="6">
    <location>
        <begin position="326"/>
        <end position="340"/>
    </location>
</feature>
<feature type="compositionally biased region" description="Low complexity" evidence="6">
    <location>
        <begin position="342"/>
        <end position="360"/>
    </location>
</feature>
<evidence type="ECO:0000256" key="6">
    <source>
        <dbReference type="SAM" id="MobiDB-lite"/>
    </source>
</evidence>
<feature type="compositionally biased region" description="Gly residues" evidence="6">
    <location>
        <begin position="9"/>
        <end position="20"/>
    </location>
</feature>
<evidence type="ECO:0000313" key="8">
    <source>
        <dbReference type="EMBL" id="KAG2423044.1"/>
    </source>
</evidence>
<dbReference type="GO" id="GO:0005783">
    <property type="term" value="C:endoplasmic reticulum"/>
    <property type="evidence" value="ECO:0007669"/>
    <property type="project" value="TreeGrafter"/>
</dbReference>